<evidence type="ECO:0000256" key="1">
    <source>
        <dbReference type="ARBA" id="ARBA00022679"/>
    </source>
</evidence>
<dbReference type="Pfam" id="PF01583">
    <property type="entry name" value="APS_kinase"/>
    <property type="match status" value="1"/>
</dbReference>
<dbReference type="InterPro" id="IPR059117">
    <property type="entry name" value="APS_kinase_dom"/>
</dbReference>
<feature type="domain" description="APS kinase" evidence="2">
    <location>
        <begin position="3"/>
        <end position="81"/>
    </location>
</feature>
<proteinExistence type="predicted"/>
<dbReference type="SUPFAM" id="SSF52540">
    <property type="entry name" value="P-loop containing nucleoside triphosphate hydrolases"/>
    <property type="match status" value="1"/>
</dbReference>
<dbReference type="InterPro" id="IPR027417">
    <property type="entry name" value="P-loop_NTPase"/>
</dbReference>
<dbReference type="AlphaFoldDB" id="A0A382UX90"/>
<organism evidence="3">
    <name type="scientific">marine metagenome</name>
    <dbReference type="NCBI Taxonomy" id="408172"/>
    <lineage>
        <taxon>unclassified sequences</taxon>
        <taxon>metagenomes</taxon>
        <taxon>ecological metagenomes</taxon>
    </lineage>
</organism>
<evidence type="ECO:0000259" key="2">
    <source>
        <dbReference type="Pfam" id="PF01583"/>
    </source>
</evidence>
<protein>
    <recommendedName>
        <fullName evidence="2">APS kinase domain-containing protein</fullName>
    </recommendedName>
</protein>
<name>A0A382UX90_9ZZZZ</name>
<accession>A0A382UX90</accession>
<dbReference type="EMBL" id="UINC01147500">
    <property type="protein sequence ID" value="SVD38859.1"/>
    <property type="molecule type" value="Genomic_DNA"/>
</dbReference>
<evidence type="ECO:0000313" key="3">
    <source>
        <dbReference type="EMBL" id="SVD38859.1"/>
    </source>
</evidence>
<gene>
    <name evidence="3" type="ORF">METZ01_LOCUS391713</name>
</gene>
<dbReference type="Gene3D" id="3.40.50.300">
    <property type="entry name" value="P-loop containing nucleotide triphosphate hydrolases"/>
    <property type="match status" value="1"/>
</dbReference>
<keyword evidence="1" id="KW-0808">Transferase</keyword>
<reference evidence="3" key="1">
    <citation type="submission" date="2018-05" db="EMBL/GenBank/DDBJ databases">
        <authorList>
            <person name="Lanie J.A."/>
            <person name="Ng W.-L."/>
            <person name="Kazmierczak K.M."/>
            <person name="Andrzejewski T.M."/>
            <person name="Davidsen T.M."/>
            <person name="Wayne K.J."/>
            <person name="Tettelin H."/>
            <person name="Glass J.I."/>
            <person name="Rusch D."/>
            <person name="Podicherti R."/>
            <person name="Tsui H.-C.T."/>
            <person name="Winkler M.E."/>
        </authorList>
    </citation>
    <scope>NUCLEOTIDE SEQUENCE</scope>
</reference>
<sequence>MKILIMGLPGSGKTYLAERLQPLLKAAWYNADHVRRMANDWDFSKDGRLRQSLRMKAFTDFEKSYSRFVICDFICPTREAQRIFEPDIMIWMDTIKEGRFDDTNKMFEQPEHVDFHITEWNNSNHKMIADKILQNV</sequence>